<keyword evidence="17" id="KW-1185">Reference proteome</keyword>
<evidence type="ECO:0000256" key="5">
    <source>
        <dbReference type="ARBA" id="ARBA00022722"/>
    </source>
</evidence>
<dbReference type="FunFam" id="1.10.340.70:FF:000001">
    <property type="entry name" value="Retrovirus-related Pol polyprotein from transposon gypsy-like Protein"/>
    <property type="match status" value="1"/>
</dbReference>
<dbReference type="FunFam" id="3.10.20.370:FF:000001">
    <property type="entry name" value="Retrovirus-related Pol polyprotein from transposon 17.6-like protein"/>
    <property type="match status" value="1"/>
</dbReference>
<dbReference type="Gene3D" id="3.30.420.10">
    <property type="entry name" value="Ribonuclease H-like superfamily/Ribonuclease H"/>
    <property type="match status" value="1"/>
</dbReference>
<dbReference type="Gene3D" id="1.10.340.70">
    <property type="match status" value="1"/>
</dbReference>
<dbReference type="InterPro" id="IPR043128">
    <property type="entry name" value="Rev_trsase/Diguanyl_cyclase"/>
</dbReference>
<dbReference type="InterPro" id="IPR000477">
    <property type="entry name" value="RT_dom"/>
</dbReference>
<evidence type="ECO:0000259" key="15">
    <source>
        <dbReference type="PROSITE" id="PS50994"/>
    </source>
</evidence>
<dbReference type="PANTHER" id="PTHR37984:SF15">
    <property type="entry name" value="INTEGRASE CATALYTIC DOMAIN-CONTAINING PROTEIN"/>
    <property type="match status" value="1"/>
</dbReference>
<dbReference type="EC" id="3.1.26.4" evidence="2"/>
<dbReference type="PROSITE" id="PS50878">
    <property type="entry name" value="RT_POL"/>
    <property type="match status" value="1"/>
</dbReference>
<reference evidence="16" key="1">
    <citation type="submission" date="2025-08" db="UniProtKB">
        <authorList>
            <consortium name="Ensembl"/>
        </authorList>
    </citation>
    <scope>IDENTIFICATION</scope>
</reference>
<evidence type="ECO:0000256" key="4">
    <source>
        <dbReference type="ARBA" id="ARBA00022695"/>
    </source>
</evidence>
<name>A0A9J8CW18_CYPCA</name>
<dbReference type="GeneTree" id="ENSGT01100000263500"/>
<keyword evidence="3" id="KW-0808">Transferase</keyword>
<dbReference type="SUPFAM" id="SSF56672">
    <property type="entry name" value="DNA/RNA polymerases"/>
    <property type="match status" value="1"/>
</dbReference>
<dbReference type="Gene3D" id="3.30.70.270">
    <property type="match status" value="2"/>
</dbReference>
<dbReference type="GO" id="GO:0006508">
    <property type="term" value="P:proteolysis"/>
    <property type="evidence" value="ECO:0007669"/>
    <property type="project" value="InterPro"/>
</dbReference>
<dbReference type="CDD" id="cd09274">
    <property type="entry name" value="RNase_HI_RT_Ty3"/>
    <property type="match status" value="1"/>
</dbReference>
<dbReference type="Gene3D" id="3.10.20.370">
    <property type="match status" value="1"/>
</dbReference>
<evidence type="ECO:0000256" key="7">
    <source>
        <dbReference type="ARBA" id="ARBA00022801"/>
    </source>
</evidence>
<feature type="compositionally biased region" description="Basic and acidic residues" evidence="13">
    <location>
        <begin position="1393"/>
        <end position="1405"/>
    </location>
</feature>
<dbReference type="PROSITE" id="PS50994">
    <property type="entry name" value="INTEGRASE"/>
    <property type="match status" value="1"/>
</dbReference>
<keyword evidence="5" id="KW-0540">Nuclease</keyword>
<feature type="domain" description="Reverse transcriptase" evidence="14">
    <location>
        <begin position="367"/>
        <end position="546"/>
    </location>
</feature>
<evidence type="ECO:0000313" key="16">
    <source>
        <dbReference type="Ensembl" id="ENSCCRP00000173858.1"/>
    </source>
</evidence>
<sequence length="1497" mass="170374">MITCHLNGVQTQMLLDSGAQISMAGQMWLKKNLPNIEIQPLESLLADSQLHVTAANGTAVPFDGWVEVLLEITSGKQNKIAIQVPLLVSRKCMDCPLLGFNVIEEIIRENNDGANNLSLIDLLSEALQMQKGATETLVSTVNSNLLQECTASCIVKTGKSGATIPCGQVLEVKCRVRTGHKGETMMFEPASESFIPEGLELFPAVVNVPPGASKTVKIPVQNSTNHNIYLPQRLVLGNIEPISEIRPVCSSSSISHPDQQINGALLCASQLTSADDVCKREHHERRVGEKWHPPVDLEHLNKQEQDIVRKMLFEESDVFAQDEGDIGCIPDLQLKIRLSDDTPVQRCYNSIPKPLYKEVKDYVQNLLNRGWIKKSSSSYSSPVVCVRKKDSSLRLCVDFRALNRKTIPDRHPLPRIQDLLDSLGGNSWFSILDQGSAYHQGFVSEDSRHVTAFNTPWGLYEWVRIPFGLTNAPAAFQRCMEGVLEGIRDECCAPYLDDVLCYSKSFSDHVDHLRNVFSKMREHGIKLRPKKCELFRSQVRYIGRLVSGDGIQIDPADLEAVRALKNKEPRTVGEVRTLLGFLSYYRSYIQDFSRLAKPLFELLLTPPGTRESTQNPQVPNRRGALRKNEKGQLNSRTPIVWTAEHQEAVSKFVEMLTSPPVLAYPNCDLPFVLHTDASNEGLGAVLYQQQGNKLRVIGYGSRTLTPAEKNYHLHSGKLEFLALKWAICDKFRDYLYYAPTFTVYTDNNPLTYILSTARLNAVGQRWVGELADFHFDIRYRPGKANVDADTLSRQPLKLIEVMGEHTETLSPETVSAVWQGSKAVADSDVPWVAALELSSPGEDVICTEGSISTVTPENIKAAQRDDPAICEIIMLKEQGWTPNEKDKNNMNKETRRLLFEWTKLELEDGILYRKTGQARQLVLPPRFKTTVLRKLHNEMGHVGVEKVLHLARERFYWPSMRKEIEEYVTTKCACIKQKHPHVHQRAPMGSITSSSPFELVSVDYLHLEPSKGGCEYILLLVDHFTRFAQAYPTRNKSGKTAAEKIFQDFIPRFGYPEKLHHDQGREFENQLFQRLQQLSGIAHSRTTPYHPQCNPVERLNRTILQMLRTLEEKKKKEWKDYLPHIVHAYNCTRHEATGYSPFFLLYGRSPRLPVDLLFNLENKTEGSNQQTFARKWEDRMRQAYQIAKENSQKSSAKGKKYYDRAVRGVILQPGDRVLVRNLSERGGPGKLRAYWEKDVHRVLERIGDSPVYKIQSETGSKTLRVLHRNLLLAVNDLPLEDSSAEAKETRKGKHRKQVRNQLENESDSDASDEEEHTYRYNLRTNIPCYRFVTVPPTESELETQTTQNHSHLRPTATEFYPDERGDSPRNQGQEWEQILESPSVPGKNQRSVMPDEERRRNEGETVRVAENEMERGTTVLEEGNVRRTQRVGKPREMFTYDTLGVPSYQPWRSESRQKWLIHLTHSGFPALIRVTHTKKSALQPMHSDISPEDRVST</sequence>
<dbReference type="GO" id="GO:0004190">
    <property type="term" value="F:aspartic-type endopeptidase activity"/>
    <property type="evidence" value="ECO:0007669"/>
    <property type="project" value="InterPro"/>
</dbReference>
<evidence type="ECO:0000256" key="1">
    <source>
        <dbReference type="ARBA" id="ARBA00010879"/>
    </source>
</evidence>
<keyword evidence="4" id="KW-0548">Nucleotidyltransferase</keyword>
<evidence type="ECO:0000259" key="14">
    <source>
        <dbReference type="PROSITE" id="PS50878"/>
    </source>
</evidence>
<keyword evidence="9" id="KW-0694">RNA-binding</keyword>
<dbReference type="InterPro" id="IPR041588">
    <property type="entry name" value="Integrase_H2C2"/>
</dbReference>
<dbReference type="Ensembl" id="ENSCCRT00000200598.1">
    <property type="protein sequence ID" value="ENSCCRP00000173858.1"/>
    <property type="gene ID" value="ENSCCRG00000079439.1"/>
</dbReference>
<evidence type="ECO:0000256" key="13">
    <source>
        <dbReference type="SAM" id="MobiDB-lite"/>
    </source>
</evidence>
<feature type="region of interest" description="Disordered" evidence="13">
    <location>
        <begin position="606"/>
        <end position="631"/>
    </location>
</feature>
<evidence type="ECO:0000256" key="3">
    <source>
        <dbReference type="ARBA" id="ARBA00022679"/>
    </source>
</evidence>
<keyword evidence="8" id="KW-0460">Magnesium</keyword>
<dbReference type="Pfam" id="PF17921">
    <property type="entry name" value="Integrase_H2C2"/>
    <property type="match status" value="1"/>
</dbReference>
<keyword evidence="10" id="KW-0229">DNA integration</keyword>
<dbReference type="InterPro" id="IPR041577">
    <property type="entry name" value="RT_RNaseH_2"/>
</dbReference>
<feature type="region of interest" description="Disordered" evidence="13">
    <location>
        <begin position="1337"/>
        <end position="1405"/>
    </location>
</feature>
<evidence type="ECO:0000256" key="9">
    <source>
        <dbReference type="ARBA" id="ARBA00022884"/>
    </source>
</evidence>
<dbReference type="InterPro" id="IPR001969">
    <property type="entry name" value="Aspartic_peptidase_AS"/>
</dbReference>
<dbReference type="SUPFAM" id="SSF53098">
    <property type="entry name" value="Ribonuclease H-like"/>
    <property type="match status" value="1"/>
</dbReference>
<organism evidence="16 17">
    <name type="scientific">Cyprinus carpio carpio</name>
    <dbReference type="NCBI Taxonomy" id="630221"/>
    <lineage>
        <taxon>Eukaryota</taxon>
        <taxon>Metazoa</taxon>
        <taxon>Chordata</taxon>
        <taxon>Craniata</taxon>
        <taxon>Vertebrata</taxon>
        <taxon>Euteleostomi</taxon>
        <taxon>Actinopterygii</taxon>
        <taxon>Neopterygii</taxon>
        <taxon>Teleostei</taxon>
        <taxon>Ostariophysi</taxon>
        <taxon>Cypriniformes</taxon>
        <taxon>Cyprinidae</taxon>
        <taxon>Cyprininae</taxon>
        <taxon>Cyprinus</taxon>
    </lineage>
</organism>
<dbReference type="InterPro" id="IPR036397">
    <property type="entry name" value="RNaseH_sf"/>
</dbReference>
<dbReference type="GO" id="GO:0015074">
    <property type="term" value="P:DNA integration"/>
    <property type="evidence" value="ECO:0007669"/>
    <property type="project" value="UniProtKB-KW"/>
</dbReference>
<dbReference type="CDD" id="cd01647">
    <property type="entry name" value="RT_LTR"/>
    <property type="match status" value="1"/>
</dbReference>
<dbReference type="GO" id="GO:0003723">
    <property type="term" value="F:RNA binding"/>
    <property type="evidence" value="ECO:0007669"/>
    <property type="project" value="UniProtKB-KW"/>
</dbReference>
<dbReference type="GO" id="GO:0003964">
    <property type="term" value="F:RNA-directed DNA polymerase activity"/>
    <property type="evidence" value="ECO:0007669"/>
    <property type="project" value="UniProtKB-KW"/>
</dbReference>
<evidence type="ECO:0000256" key="10">
    <source>
        <dbReference type="ARBA" id="ARBA00022908"/>
    </source>
</evidence>
<evidence type="ECO:0000256" key="2">
    <source>
        <dbReference type="ARBA" id="ARBA00012180"/>
    </source>
</evidence>
<dbReference type="GO" id="GO:0004523">
    <property type="term" value="F:RNA-DNA hybrid ribonuclease activity"/>
    <property type="evidence" value="ECO:0007669"/>
    <property type="project" value="UniProtKB-EC"/>
</dbReference>
<keyword evidence="7" id="KW-0378">Hydrolase</keyword>
<evidence type="ECO:0000256" key="12">
    <source>
        <dbReference type="ARBA" id="ARBA00039658"/>
    </source>
</evidence>
<dbReference type="InterPro" id="IPR050951">
    <property type="entry name" value="Retrovirus_Pol_polyprotein"/>
</dbReference>
<evidence type="ECO:0000256" key="6">
    <source>
        <dbReference type="ARBA" id="ARBA00022759"/>
    </source>
</evidence>
<reference evidence="16" key="2">
    <citation type="submission" date="2025-09" db="UniProtKB">
        <authorList>
            <consortium name="Ensembl"/>
        </authorList>
    </citation>
    <scope>IDENTIFICATION</scope>
</reference>
<proteinExistence type="inferred from homology"/>
<keyword evidence="11" id="KW-0695">RNA-directed DNA polymerase</keyword>
<keyword evidence="6" id="KW-0255">Endonuclease</keyword>
<dbReference type="InterPro" id="IPR043502">
    <property type="entry name" value="DNA/RNA_pol_sf"/>
</dbReference>
<evidence type="ECO:0000256" key="11">
    <source>
        <dbReference type="ARBA" id="ARBA00022918"/>
    </source>
</evidence>
<evidence type="ECO:0000256" key="8">
    <source>
        <dbReference type="ARBA" id="ARBA00022842"/>
    </source>
</evidence>
<dbReference type="Pfam" id="PF00078">
    <property type="entry name" value="RVT_1"/>
    <property type="match status" value="1"/>
</dbReference>
<feature type="domain" description="Integrase catalytic" evidence="15">
    <location>
        <begin position="992"/>
        <end position="1149"/>
    </location>
</feature>
<dbReference type="OMA" id="FEMICID"/>
<dbReference type="InterPro" id="IPR001584">
    <property type="entry name" value="Integrase_cat-core"/>
</dbReference>
<dbReference type="Pfam" id="PF17919">
    <property type="entry name" value="RT_RNaseH_2"/>
    <property type="match status" value="1"/>
</dbReference>
<accession>A0A9J8CW18</accession>
<feature type="compositionally biased region" description="Acidic residues" evidence="13">
    <location>
        <begin position="1304"/>
        <end position="1315"/>
    </location>
</feature>
<dbReference type="Proteomes" id="UP001108240">
    <property type="component" value="Unplaced"/>
</dbReference>
<dbReference type="PANTHER" id="PTHR37984">
    <property type="entry name" value="PROTEIN CBG26694"/>
    <property type="match status" value="1"/>
</dbReference>
<dbReference type="Pfam" id="PF00665">
    <property type="entry name" value="rve"/>
    <property type="match status" value="1"/>
</dbReference>
<dbReference type="PROSITE" id="PS00141">
    <property type="entry name" value="ASP_PROTEASE"/>
    <property type="match status" value="1"/>
</dbReference>
<protein>
    <recommendedName>
        <fullName evidence="12">Gypsy retrotransposon integrase-like protein 1</fullName>
        <ecNumber evidence="2">3.1.26.4</ecNumber>
    </recommendedName>
</protein>
<feature type="region of interest" description="Disordered" evidence="13">
    <location>
        <begin position="1283"/>
        <end position="1318"/>
    </location>
</feature>
<dbReference type="InterPro" id="IPR012337">
    <property type="entry name" value="RNaseH-like_sf"/>
</dbReference>
<evidence type="ECO:0000313" key="17">
    <source>
        <dbReference type="Proteomes" id="UP001108240"/>
    </source>
</evidence>
<dbReference type="FunFam" id="3.30.420.10:FF:000032">
    <property type="entry name" value="Retrovirus-related Pol polyprotein from transposon 297-like Protein"/>
    <property type="match status" value="1"/>
</dbReference>
<dbReference type="Gene3D" id="3.10.10.10">
    <property type="entry name" value="HIV Type 1 Reverse Transcriptase, subunit A, domain 1"/>
    <property type="match status" value="1"/>
</dbReference>
<dbReference type="InterPro" id="IPR021109">
    <property type="entry name" value="Peptidase_aspartic_dom_sf"/>
</dbReference>
<comment type="similarity">
    <text evidence="1">Belongs to the beta type-B retroviral polymerase family. HERV class-II K(HML-2) pol subfamily.</text>
</comment>
<dbReference type="SUPFAM" id="SSF50630">
    <property type="entry name" value="Acid proteases"/>
    <property type="match status" value="1"/>
</dbReference>